<dbReference type="AlphaFoldDB" id="A0A7R9JC73"/>
<feature type="region of interest" description="Disordered" evidence="1">
    <location>
        <begin position="65"/>
        <end position="95"/>
    </location>
</feature>
<dbReference type="GO" id="GO:0048788">
    <property type="term" value="C:cytoskeleton of presynaptic active zone"/>
    <property type="evidence" value="ECO:0007669"/>
    <property type="project" value="TreeGrafter"/>
</dbReference>
<accession>A0A7R9JC73</accession>
<protein>
    <submittedName>
        <fullName evidence="2">(California timema) hypothetical protein</fullName>
    </submittedName>
</protein>
<evidence type="ECO:0000313" key="2">
    <source>
        <dbReference type="EMBL" id="CAD7576626.1"/>
    </source>
</evidence>
<dbReference type="GO" id="GO:0050806">
    <property type="term" value="P:positive regulation of synaptic transmission"/>
    <property type="evidence" value="ECO:0007669"/>
    <property type="project" value="TreeGrafter"/>
</dbReference>
<dbReference type="GO" id="GO:0042391">
    <property type="term" value="P:regulation of membrane potential"/>
    <property type="evidence" value="ECO:0007669"/>
    <property type="project" value="TreeGrafter"/>
</dbReference>
<dbReference type="EMBL" id="OE184476">
    <property type="protein sequence ID" value="CAD7576626.1"/>
    <property type="molecule type" value="Genomic_DNA"/>
</dbReference>
<dbReference type="GO" id="GO:0042734">
    <property type="term" value="C:presynaptic membrane"/>
    <property type="evidence" value="ECO:0007669"/>
    <property type="project" value="TreeGrafter"/>
</dbReference>
<dbReference type="InterPro" id="IPR039032">
    <property type="entry name" value="Rim-like"/>
</dbReference>
<dbReference type="GO" id="GO:0048791">
    <property type="term" value="P:calcium ion-regulated exocytosis of neurotransmitter"/>
    <property type="evidence" value="ECO:0007669"/>
    <property type="project" value="TreeGrafter"/>
</dbReference>
<dbReference type="GO" id="GO:0044325">
    <property type="term" value="F:transmembrane transporter binding"/>
    <property type="evidence" value="ECO:0007669"/>
    <property type="project" value="TreeGrafter"/>
</dbReference>
<dbReference type="PANTHER" id="PTHR12157">
    <property type="entry name" value="REGULATING SYNAPTIC MEMBRANE EXOCYTOSIS PROTEIN"/>
    <property type="match status" value="1"/>
</dbReference>
<dbReference type="GO" id="GO:0048167">
    <property type="term" value="P:regulation of synaptic plasticity"/>
    <property type="evidence" value="ECO:0007669"/>
    <property type="project" value="TreeGrafter"/>
</dbReference>
<dbReference type="GO" id="GO:0031267">
    <property type="term" value="F:small GTPase binding"/>
    <property type="evidence" value="ECO:0007669"/>
    <property type="project" value="InterPro"/>
</dbReference>
<proteinExistence type="predicted"/>
<dbReference type="InterPro" id="IPR013083">
    <property type="entry name" value="Znf_RING/FYVE/PHD"/>
</dbReference>
<gene>
    <name evidence="2" type="ORF">TCMB3V08_LOCUS9192</name>
</gene>
<organism evidence="2">
    <name type="scientific">Timema californicum</name>
    <name type="common">California timema</name>
    <name type="synonym">Walking stick</name>
    <dbReference type="NCBI Taxonomy" id="61474"/>
    <lineage>
        <taxon>Eukaryota</taxon>
        <taxon>Metazoa</taxon>
        <taxon>Ecdysozoa</taxon>
        <taxon>Arthropoda</taxon>
        <taxon>Hexapoda</taxon>
        <taxon>Insecta</taxon>
        <taxon>Pterygota</taxon>
        <taxon>Neoptera</taxon>
        <taxon>Polyneoptera</taxon>
        <taxon>Phasmatodea</taxon>
        <taxon>Timematodea</taxon>
        <taxon>Timematoidea</taxon>
        <taxon>Timematidae</taxon>
        <taxon>Timema</taxon>
    </lineage>
</organism>
<name>A0A7R9JC73_TIMCA</name>
<evidence type="ECO:0000256" key="1">
    <source>
        <dbReference type="SAM" id="MobiDB-lite"/>
    </source>
</evidence>
<reference evidence="2" key="1">
    <citation type="submission" date="2020-11" db="EMBL/GenBank/DDBJ databases">
        <authorList>
            <person name="Tran Van P."/>
        </authorList>
    </citation>
    <scope>NUCLEOTIDE SEQUENCE</scope>
</reference>
<dbReference type="Gene3D" id="3.30.40.10">
    <property type="entry name" value="Zinc/RING finger domain, C3HC4 (zinc finger)"/>
    <property type="match status" value="1"/>
</dbReference>
<dbReference type="PANTHER" id="PTHR12157:SF21">
    <property type="entry name" value="RAB3 INTERACTING MOLECULE, ISOFORM F"/>
    <property type="match status" value="1"/>
</dbReference>
<sequence length="167" mass="18755">MTRGTSTTAIVSDVIRTMECGAGITFVADPVKTQAVLLVASDCRAMVECHARYAGEFRAPGTVSPGCEHHPLRQEEEEERTAPAEMADLPDLSHLTPEERRIIESVMMRQKQEEERENEIMSCRDKEYVRAGKGVSKHHISVRLARARKHLKSNAPKEELFSLLRVS</sequence>